<sequence>MIKHLSNLSHIRKRCGAAAFCLVLAFAVFVVGDLTACRKAPLESVPESSSQPSPPPADPIAHPDVLLDGMEGAALYDYAVEQGAVILCNGMATTSGSLPRAFFDGETDQLEVVNFTRFTSGGEEFMRAYSLRFCRTGGGDAIAYNDNELDGWQAEPTYGEEAELAALTLNEYGFLNYAQPFESEASGLRVIHPAELSLDYAVTQALYDEYLAPLYFTALNGAWSSPSELGSWIWIFEDIYHNENGRDPWQEFGENWLVDDMVETLSRYFDGVTAANIIADHRGDYDPAADTIFYEGGRGGLSPTYQVLASQQEGDVLAVLYEERDYLTGAPLPDSCRALRVRLLDDGSFRALSNLPAERPQPLALGGNALA</sequence>
<name>A0A926DYP8_9FIRM</name>
<dbReference type="EMBL" id="JACRST010000033">
    <property type="protein sequence ID" value="MBC8547690.1"/>
    <property type="molecule type" value="Genomic_DNA"/>
</dbReference>
<protein>
    <submittedName>
        <fullName evidence="1">Uncharacterized protein</fullName>
    </submittedName>
</protein>
<proteinExistence type="predicted"/>
<comment type="caution">
    <text evidence="1">The sequence shown here is derived from an EMBL/GenBank/DDBJ whole genome shotgun (WGS) entry which is preliminary data.</text>
</comment>
<keyword evidence="2" id="KW-1185">Reference proteome</keyword>
<organism evidence="1 2">
    <name type="scientific">Ligaoa zhengdingensis</name>
    <dbReference type="NCBI Taxonomy" id="2763658"/>
    <lineage>
        <taxon>Bacteria</taxon>
        <taxon>Bacillati</taxon>
        <taxon>Bacillota</taxon>
        <taxon>Clostridia</taxon>
        <taxon>Eubacteriales</taxon>
        <taxon>Oscillospiraceae</taxon>
        <taxon>Ligaoa</taxon>
    </lineage>
</organism>
<evidence type="ECO:0000313" key="2">
    <source>
        <dbReference type="Proteomes" id="UP000653127"/>
    </source>
</evidence>
<reference evidence="1" key="1">
    <citation type="submission" date="2020-08" db="EMBL/GenBank/DDBJ databases">
        <title>Genome public.</title>
        <authorList>
            <person name="Liu C."/>
            <person name="Sun Q."/>
        </authorList>
    </citation>
    <scope>NUCLEOTIDE SEQUENCE</scope>
    <source>
        <strain evidence="1">NSJ-31</strain>
    </source>
</reference>
<evidence type="ECO:0000313" key="1">
    <source>
        <dbReference type="EMBL" id="MBC8547690.1"/>
    </source>
</evidence>
<dbReference type="RefSeq" id="WP_249283727.1">
    <property type="nucleotide sequence ID" value="NZ_JACRST010000033.1"/>
</dbReference>
<dbReference type="AlphaFoldDB" id="A0A926DYP8"/>
<gene>
    <name evidence="1" type="ORF">H8711_12250</name>
</gene>
<accession>A0A926DYP8</accession>
<dbReference type="Proteomes" id="UP000653127">
    <property type="component" value="Unassembled WGS sequence"/>
</dbReference>